<feature type="transmembrane region" description="Helical" evidence="7">
    <location>
        <begin position="142"/>
        <end position="169"/>
    </location>
</feature>
<keyword evidence="2" id="KW-1003">Cell membrane</keyword>
<feature type="transmembrane region" description="Helical" evidence="7">
    <location>
        <begin position="12"/>
        <end position="41"/>
    </location>
</feature>
<evidence type="ECO:0000256" key="2">
    <source>
        <dbReference type="ARBA" id="ARBA00022475"/>
    </source>
</evidence>
<feature type="transmembrane region" description="Helical" evidence="7">
    <location>
        <begin position="100"/>
        <end position="121"/>
    </location>
</feature>
<feature type="transmembrane region" description="Helical" evidence="7">
    <location>
        <begin position="371"/>
        <end position="397"/>
    </location>
</feature>
<protein>
    <recommendedName>
        <fullName evidence="7">TRAP transporter large permease protein</fullName>
    </recommendedName>
</protein>
<proteinExistence type="inferred from homology"/>
<keyword evidence="6 7" id="KW-0472">Membrane</keyword>
<comment type="similarity">
    <text evidence="7">Belongs to the TRAP transporter large permease family.</text>
</comment>
<accession>A0ABY0K9L6</accession>
<evidence type="ECO:0000256" key="6">
    <source>
        <dbReference type="ARBA" id="ARBA00023136"/>
    </source>
</evidence>
<dbReference type="EMBL" id="FMBM01000002">
    <property type="protein sequence ID" value="SCC81178.1"/>
    <property type="molecule type" value="Genomic_DNA"/>
</dbReference>
<dbReference type="PANTHER" id="PTHR33362:SF5">
    <property type="entry name" value="C4-DICARBOXYLATE TRAP TRANSPORTER LARGE PERMEASE PROTEIN DCTM"/>
    <property type="match status" value="1"/>
</dbReference>
<evidence type="ECO:0000259" key="8">
    <source>
        <dbReference type="Pfam" id="PF06808"/>
    </source>
</evidence>
<name>A0ABY0K9L6_9HYPH</name>
<dbReference type="PIRSF" id="PIRSF006066">
    <property type="entry name" value="HI0050"/>
    <property type="match status" value="1"/>
</dbReference>
<evidence type="ECO:0000256" key="1">
    <source>
        <dbReference type="ARBA" id="ARBA00004429"/>
    </source>
</evidence>
<evidence type="ECO:0000313" key="10">
    <source>
        <dbReference type="Proteomes" id="UP000182800"/>
    </source>
</evidence>
<comment type="subunit">
    <text evidence="7">The complex comprises the extracytoplasmic solute receptor protein and the two transmembrane proteins.</text>
</comment>
<dbReference type="RefSeq" id="WP_074444933.1">
    <property type="nucleotide sequence ID" value="NZ_FMBM01000002.1"/>
</dbReference>
<feature type="transmembrane region" description="Helical" evidence="7">
    <location>
        <begin position="181"/>
        <end position="204"/>
    </location>
</feature>
<evidence type="ECO:0000256" key="4">
    <source>
        <dbReference type="ARBA" id="ARBA00022692"/>
    </source>
</evidence>
<dbReference type="Pfam" id="PF06808">
    <property type="entry name" value="DctM"/>
    <property type="match status" value="1"/>
</dbReference>
<dbReference type="Proteomes" id="UP000182800">
    <property type="component" value="Unassembled WGS sequence"/>
</dbReference>
<feature type="transmembrane region" description="Helical" evidence="7">
    <location>
        <begin position="61"/>
        <end position="80"/>
    </location>
</feature>
<feature type="domain" description="TRAP C4-dicarboxylate transport system permease DctM subunit" evidence="8">
    <location>
        <begin position="12"/>
        <end position="432"/>
    </location>
</feature>
<dbReference type="InterPro" id="IPR010656">
    <property type="entry name" value="DctM"/>
</dbReference>
<keyword evidence="5 7" id="KW-1133">Transmembrane helix</keyword>
<evidence type="ECO:0000256" key="7">
    <source>
        <dbReference type="RuleBase" id="RU369079"/>
    </source>
</evidence>
<feature type="transmembrane region" description="Helical" evidence="7">
    <location>
        <begin position="279"/>
        <end position="302"/>
    </location>
</feature>
<reference evidence="9 10" key="1">
    <citation type="submission" date="2016-08" db="EMBL/GenBank/DDBJ databases">
        <authorList>
            <person name="Varghese N."/>
            <person name="Submissions Spin"/>
        </authorList>
    </citation>
    <scope>NUCLEOTIDE SEQUENCE [LARGE SCALE GENOMIC DNA]</scope>
    <source>
        <strain evidence="9 10">HL-109</strain>
    </source>
</reference>
<feature type="transmembrane region" description="Helical" evidence="7">
    <location>
        <begin position="225"/>
        <end position="243"/>
    </location>
</feature>
<keyword evidence="7" id="KW-0813">Transport</keyword>
<sequence>MTEQAWTGIYGFGVLLTLVGIGVPVGIAMGLVGFGGLWLLLGATPAFNTLGITASSNLASASLVVVPLFVMMGLLAGYAGMSTQLFRAANAFVGHIRGGLTMATIATCAGFGAICGSSLATAATMSKVALPEMRRHGYNDSLATGTIAVGSTLGILIPPSIMLILYAIITETPLGDLFIAALLPGLMAVVFYIVTIVIVTFLNPAAAPAGPRSDWSARLRGLRDIGGVTTLFLLVIGGIYGGIFTPTEAAAVGAFGTFMFFLARCGLDWRGLRGVLLETAGTTAMIFLIVIGAGLFSFFMSISGLPRVFSAAVIDLGLSPLMILFTIMALYIFLGCFIDSIGMMTLTVPILLPLVVSIAPELGMTPRDAAIWFGIFVIIAIEIGLVTPPFGLNVFIIKGTTPGLNLTTIYLGVVPFWLADVVRLVLLILFPVLTLYLPSLR</sequence>
<dbReference type="PANTHER" id="PTHR33362">
    <property type="entry name" value="SIALIC ACID TRAP TRANSPORTER PERMEASE PROTEIN SIAT-RELATED"/>
    <property type="match status" value="1"/>
</dbReference>
<dbReference type="NCBIfam" id="TIGR00786">
    <property type="entry name" value="dctM"/>
    <property type="match status" value="1"/>
</dbReference>
<keyword evidence="4 7" id="KW-0812">Transmembrane</keyword>
<dbReference type="InterPro" id="IPR004681">
    <property type="entry name" value="TRAP_DctM"/>
</dbReference>
<keyword evidence="10" id="KW-1185">Reference proteome</keyword>
<organism evidence="9 10">
    <name type="scientific">Saliniramus fredricksonii</name>
    <dbReference type="NCBI Taxonomy" id="1653334"/>
    <lineage>
        <taxon>Bacteria</taxon>
        <taxon>Pseudomonadati</taxon>
        <taxon>Pseudomonadota</taxon>
        <taxon>Alphaproteobacteria</taxon>
        <taxon>Hyphomicrobiales</taxon>
        <taxon>Salinarimonadaceae</taxon>
        <taxon>Saliniramus</taxon>
    </lineage>
</organism>
<feature type="transmembrane region" description="Helical" evidence="7">
    <location>
        <begin position="341"/>
        <end position="359"/>
    </location>
</feature>
<keyword evidence="3 7" id="KW-0997">Cell inner membrane</keyword>
<evidence type="ECO:0000256" key="3">
    <source>
        <dbReference type="ARBA" id="ARBA00022519"/>
    </source>
</evidence>
<feature type="transmembrane region" description="Helical" evidence="7">
    <location>
        <begin position="409"/>
        <end position="437"/>
    </location>
</feature>
<feature type="transmembrane region" description="Helical" evidence="7">
    <location>
        <begin position="308"/>
        <end position="334"/>
    </location>
</feature>
<evidence type="ECO:0000256" key="5">
    <source>
        <dbReference type="ARBA" id="ARBA00022989"/>
    </source>
</evidence>
<gene>
    <name evidence="9" type="ORF">GA0071312_2111</name>
</gene>
<comment type="function">
    <text evidence="7">Part of the tripartite ATP-independent periplasmic (TRAP) transport system.</text>
</comment>
<comment type="subcellular location">
    <subcellularLocation>
        <location evidence="1 7">Cell inner membrane</location>
        <topology evidence="1 7">Multi-pass membrane protein</topology>
    </subcellularLocation>
</comment>
<comment type="caution">
    <text evidence="9">The sequence shown here is derived from an EMBL/GenBank/DDBJ whole genome shotgun (WGS) entry which is preliminary data.</text>
</comment>
<evidence type="ECO:0000313" key="9">
    <source>
        <dbReference type="EMBL" id="SCC81178.1"/>
    </source>
</evidence>
<feature type="transmembrane region" description="Helical" evidence="7">
    <location>
        <begin position="249"/>
        <end position="267"/>
    </location>
</feature>